<evidence type="ECO:0000313" key="2">
    <source>
        <dbReference type="Proteomes" id="UP001484199"/>
    </source>
</evidence>
<reference evidence="1" key="1">
    <citation type="submission" date="2024-03" db="EMBL/GenBank/DDBJ databases">
        <title>The Complete Genome of 'Candidatus Phytoplasma fraxini' AshY1 from the Ash Yellows Group.</title>
        <authorList>
            <person name="Boehm J.W."/>
            <person name="Huettel B."/>
            <person name="Schneider B."/>
            <person name="Kube M."/>
        </authorList>
    </citation>
    <scope>NUCLEOTIDE SEQUENCE [LARGE SCALE GENOMIC DNA]</scope>
    <source>
        <strain evidence="1">AshY1</strain>
    </source>
</reference>
<dbReference type="EMBL" id="CP146843">
    <property type="protein sequence ID" value="WYY26264.1"/>
    <property type="molecule type" value="Genomic_DNA"/>
</dbReference>
<sequence>MLTNEQKALKQLINYIEQGQWEKLNLYCQIINPKNLLNPKNTKIFTTLKYLFLEKQTTHPWDKIKSQTDIIKELLTYLQTNFPKDNFTKESLSF</sequence>
<keyword evidence="2" id="KW-1185">Reference proteome</keyword>
<protein>
    <submittedName>
        <fullName evidence="1">Replicative DNA helicase-like protein</fullName>
    </submittedName>
</protein>
<gene>
    <name evidence="1" type="ORF">AshY1_01170</name>
</gene>
<evidence type="ECO:0000313" key="1">
    <source>
        <dbReference type="EMBL" id="WYY26264.1"/>
    </source>
</evidence>
<name>A0ABZ2U7N8_ASHYP</name>
<accession>A0ABZ2U7N8</accession>
<proteinExistence type="predicted"/>
<dbReference type="Proteomes" id="UP001484199">
    <property type="component" value="Chromosome"/>
</dbReference>
<organism evidence="1 2">
    <name type="scientific">Ash yellows phytoplasma</name>
    <dbReference type="NCBI Taxonomy" id="35780"/>
    <lineage>
        <taxon>Bacteria</taxon>
        <taxon>Bacillati</taxon>
        <taxon>Mycoplasmatota</taxon>
        <taxon>Mollicutes</taxon>
        <taxon>Acholeplasmatales</taxon>
        <taxon>Acholeplasmataceae</taxon>
        <taxon>Candidatus Phytoplasma</taxon>
        <taxon>16SrVII (Ash yellows group)</taxon>
    </lineage>
</organism>